<dbReference type="InParanoid" id="A0A409WNS2"/>
<reference evidence="1 2" key="1">
    <citation type="journal article" date="2018" name="Evol. Lett.">
        <title>Horizontal gene cluster transfer increased hallucinogenic mushroom diversity.</title>
        <authorList>
            <person name="Reynolds H.T."/>
            <person name="Vijayakumar V."/>
            <person name="Gluck-Thaler E."/>
            <person name="Korotkin H.B."/>
            <person name="Matheny P.B."/>
            <person name="Slot J.C."/>
        </authorList>
    </citation>
    <scope>NUCLEOTIDE SEQUENCE [LARGE SCALE GENOMIC DNA]</scope>
    <source>
        <strain evidence="1 2">SRW20</strain>
    </source>
</reference>
<sequence>MIKLTRAKMPREWRAWNIGNTMRQRSDKKSGMKSPNAQVWFNSKAKRTKDASEGSLKLFVFGRSKRQWVADLSSLQAL</sequence>
<accession>A0A409WNS2</accession>
<evidence type="ECO:0000313" key="1">
    <source>
        <dbReference type="EMBL" id="PPQ80153.1"/>
    </source>
</evidence>
<organism evidence="1 2">
    <name type="scientific">Gymnopilus dilepis</name>
    <dbReference type="NCBI Taxonomy" id="231916"/>
    <lineage>
        <taxon>Eukaryota</taxon>
        <taxon>Fungi</taxon>
        <taxon>Dikarya</taxon>
        <taxon>Basidiomycota</taxon>
        <taxon>Agaricomycotina</taxon>
        <taxon>Agaricomycetes</taxon>
        <taxon>Agaricomycetidae</taxon>
        <taxon>Agaricales</taxon>
        <taxon>Agaricineae</taxon>
        <taxon>Hymenogastraceae</taxon>
        <taxon>Gymnopilus</taxon>
    </lineage>
</organism>
<proteinExistence type="predicted"/>
<dbReference type="Proteomes" id="UP000284706">
    <property type="component" value="Unassembled WGS sequence"/>
</dbReference>
<dbReference type="EMBL" id="NHYE01004967">
    <property type="protein sequence ID" value="PPQ80153.1"/>
    <property type="molecule type" value="Genomic_DNA"/>
</dbReference>
<gene>
    <name evidence="1" type="ORF">CVT26_011787</name>
</gene>
<comment type="caution">
    <text evidence="1">The sequence shown here is derived from an EMBL/GenBank/DDBJ whole genome shotgun (WGS) entry which is preliminary data.</text>
</comment>
<evidence type="ECO:0000313" key="2">
    <source>
        <dbReference type="Proteomes" id="UP000284706"/>
    </source>
</evidence>
<keyword evidence="2" id="KW-1185">Reference proteome</keyword>
<protein>
    <submittedName>
        <fullName evidence="1">Uncharacterized protein</fullName>
    </submittedName>
</protein>
<name>A0A409WNS2_9AGAR</name>
<dbReference type="AlphaFoldDB" id="A0A409WNS2"/>